<accession>A0A5D4SSQ6</accession>
<comment type="caution">
    <text evidence="1">The sequence shown here is derived from an EMBL/GenBank/DDBJ whole genome shotgun (WGS) entry which is preliminary data.</text>
</comment>
<name>A0A5D4SSQ6_9BACI</name>
<dbReference type="EMBL" id="VTES01000001">
    <property type="protein sequence ID" value="TYS66353.1"/>
    <property type="molecule type" value="Genomic_DNA"/>
</dbReference>
<dbReference type="RefSeq" id="WP_148949055.1">
    <property type="nucleotide sequence ID" value="NZ_VTES01000001.1"/>
</dbReference>
<proteinExistence type="predicted"/>
<dbReference type="AlphaFoldDB" id="A0A5D4SSQ6"/>
<reference evidence="1 2" key="1">
    <citation type="submission" date="2019-08" db="EMBL/GenBank/DDBJ databases">
        <title>Bacillus genomes from the desert of Cuatro Cienegas, Coahuila.</title>
        <authorList>
            <person name="Olmedo-Alvarez G."/>
        </authorList>
    </citation>
    <scope>NUCLEOTIDE SEQUENCE [LARGE SCALE GENOMIC DNA]</scope>
    <source>
        <strain evidence="1 2">CH37_1T</strain>
    </source>
</reference>
<sequence>MYLRKNIKAFLLENEKEDFTNFLNELRHFHQEKYIKKLTIHGPRPKTLIGQNSIVFIQTNLFRAQKLAYGYIDSLNKQNPLLGTLSARAHFETTGALALFLKRYLQYHRGKIDLELLDNTLKTLYLGVKDKAVIPEAPDPFNVMKLIDAVDDVLRTEYNFKEQIFRTYYNDLSETSHPNSFGYFLGHNFKDKGRTVLFTGETEPLGIREYNIDAFYAGAEMYIQIYNRTRELIEQNEDLPFEEYKTK</sequence>
<gene>
    <name evidence="1" type="ORF">FZD47_02380</name>
</gene>
<evidence type="ECO:0000313" key="2">
    <source>
        <dbReference type="Proteomes" id="UP000323732"/>
    </source>
</evidence>
<organism evidence="1 2">
    <name type="scientific">Bacillus infantis</name>
    <dbReference type="NCBI Taxonomy" id="324767"/>
    <lineage>
        <taxon>Bacteria</taxon>
        <taxon>Bacillati</taxon>
        <taxon>Bacillota</taxon>
        <taxon>Bacilli</taxon>
        <taxon>Bacillales</taxon>
        <taxon>Bacillaceae</taxon>
        <taxon>Bacillus</taxon>
    </lineage>
</organism>
<evidence type="ECO:0000313" key="1">
    <source>
        <dbReference type="EMBL" id="TYS66353.1"/>
    </source>
</evidence>
<protein>
    <submittedName>
        <fullName evidence="1">Uncharacterized protein</fullName>
    </submittedName>
</protein>
<dbReference type="Proteomes" id="UP000323732">
    <property type="component" value="Unassembled WGS sequence"/>
</dbReference>